<accession>A0A6I0LDC4</accession>
<organism evidence="2 3">
    <name type="scientific">Bacteroides uniformis</name>
    <dbReference type="NCBI Taxonomy" id="820"/>
    <lineage>
        <taxon>Bacteria</taxon>
        <taxon>Pseudomonadati</taxon>
        <taxon>Bacteroidota</taxon>
        <taxon>Bacteroidia</taxon>
        <taxon>Bacteroidales</taxon>
        <taxon>Bacteroidaceae</taxon>
        <taxon>Bacteroides</taxon>
    </lineage>
</organism>
<dbReference type="Gene3D" id="3.40.630.30">
    <property type="match status" value="1"/>
</dbReference>
<dbReference type="CDD" id="cd04301">
    <property type="entry name" value="NAT_SF"/>
    <property type="match status" value="1"/>
</dbReference>
<dbReference type="Pfam" id="PF00583">
    <property type="entry name" value="Acetyltransf_1"/>
    <property type="match status" value="1"/>
</dbReference>
<dbReference type="GO" id="GO:0016747">
    <property type="term" value="F:acyltransferase activity, transferring groups other than amino-acyl groups"/>
    <property type="evidence" value="ECO:0007669"/>
    <property type="project" value="InterPro"/>
</dbReference>
<dbReference type="Proteomes" id="UP000487989">
    <property type="component" value="Unassembled WGS sequence"/>
</dbReference>
<dbReference type="SUPFAM" id="SSF55729">
    <property type="entry name" value="Acyl-CoA N-acyltransferases (Nat)"/>
    <property type="match status" value="1"/>
</dbReference>
<dbReference type="InterPro" id="IPR000182">
    <property type="entry name" value="GNAT_dom"/>
</dbReference>
<evidence type="ECO:0000313" key="2">
    <source>
        <dbReference type="EMBL" id="KAB4252622.1"/>
    </source>
</evidence>
<feature type="domain" description="N-acetyltransferase" evidence="1">
    <location>
        <begin position="82"/>
        <end position="230"/>
    </location>
</feature>
<comment type="caution">
    <text evidence="2">The sequence shown here is derived from an EMBL/GenBank/DDBJ whole genome shotgun (WGS) entry which is preliminary data.</text>
</comment>
<reference evidence="2 3" key="1">
    <citation type="journal article" date="2019" name="Nat. Med.">
        <title>A library of human gut bacterial isolates paired with longitudinal multiomics data enables mechanistic microbiome research.</title>
        <authorList>
            <person name="Poyet M."/>
            <person name="Groussin M."/>
            <person name="Gibbons S.M."/>
            <person name="Avila-Pacheco J."/>
            <person name="Jiang X."/>
            <person name="Kearney S.M."/>
            <person name="Perrotta A.R."/>
            <person name="Berdy B."/>
            <person name="Zhao S."/>
            <person name="Lieberman T.D."/>
            <person name="Swanson P.K."/>
            <person name="Smith M."/>
            <person name="Roesemann S."/>
            <person name="Alexander J.E."/>
            <person name="Rich S.A."/>
            <person name="Livny J."/>
            <person name="Vlamakis H."/>
            <person name="Clish C."/>
            <person name="Bullock K."/>
            <person name="Deik A."/>
            <person name="Scott J."/>
            <person name="Pierce K.A."/>
            <person name="Xavier R.J."/>
            <person name="Alm E.J."/>
        </authorList>
    </citation>
    <scope>NUCLEOTIDE SEQUENCE [LARGE SCALE GENOMIC DNA]</scope>
    <source>
        <strain evidence="2 3">BIOML-A3</strain>
    </source>
</reference>
<gene>
    <name evidence="2" type="ORF">GAP48_12115</name>
</gene>
<proteinExistence type="predicted"/>
<dbReference type="PROSITE" id="PS51186">
    <property type="entry name" value="GNAT"/>
    <property type="match status" value="1"/>
</dbReference>
<dbReference type="RefSeq" id="WP_151881713.1">
    <property type="nucleotide sequence ID" value="NZ_WCTH01000041.1"/>
</dbReference>
<dbReference type="AlphaFoldDB" id="A0A6I0LDC4"/>
<name>A0A6I0LDC4_BACUN</name>
<evidence type="ECO:0000313" key="3">
    <source>
        <dbReference type="Proteomes" id="UP000487989"/>
    </source>
</evidence>
<keyword evidence="2" id="KW-0808">Transferase</keyword>
<protein>
    <submittedName>
        <fullName evidence="2">GNAT family N-acetyltransferase</fullName>
    </submittedName>
</protein>
<evidence type="ECO:0000259" key="1">
    <source>
        <dbReference type="PROSITE" id="PS51186"/>
    </source>
</evidence>
<dbReference type="InterPro" id="IPR016181">
    <property type="entry name" value="Acyl_CoA_acyltransferase"/>
</dbReference>
<dbReference type="EMBL" id="WCTJ01000018">
    <property type="protein sequence ID" value="KAB4252622.1"/>
    <property type="molecule type" value="Genomic_DNA"/>
</dbReference>
<sequence length="230" mass="25865">MITLASWDTEHFDIKVGNLTLEAPVTEVALHQAVAQATTEGYDLLYLKDVTLEQEWLNDRWLLADEKVVYTQIFSSISDTPSEVHSLLHHELTDDLLALSYESGKFSRYKLDERLPATVFANLYHAWIEKSLTGQIADDVLGVEKDGRVVGMLTYKNDGSLYDIGLVAVAPDQAGKGIGTQLMQALFRRLGAGTVVDVATQKRNLLACRYYEKNGFKVKSIQNIYHLWIK</sequence>